<dbReference type="InterPro" id="IPR036397">
    <property type="entry name" value="RNaseH_sf"/>
</dbReference>
<dbReference type="Proteomes" id="UP001235939">
    <property type="component" value="Chromosome 01"/>
</dbReference>
<feature type="domain" description="Tc1-like transposase DDE" evidence="3">
    <location>
        <begin position="154"/>
        <end position="303"/>
    </location>
</feature>
<evidence type="ECO:0000313" key="5">
    <source>
        <dbReference type="Proteomes" id="UP001235939"/>
    </source>
</evidence>
<protein>
    <recommendedName>
        <fullName evidence="6">Transposase</fullName>
    </recommendedName>
</protein>
<comment type="subcellular location">
    <subcellularLocation>
        <location evidence="1">Nucleus</location>
    </subcellularLocation>
</comment>
<feature type="domain" description="Tc1-like transposase DDE" evidence="3">
    <location>
        <begin position="372"/>
        <end position="514"/>
    </location>
</feature>
<reference evidence="4 5" key="1">
    <citation type="submission" date="2022-01" db="EMBL/GenBank/DDBJ databases">
        <title>A chromosomal length assembly of Cordylochernes scorpioides.</title>
        <authorList>
            <person name="Zeh D."/>
            <person name="Zeh J."/>
        </authorList>
    </citation>
    <scope>NUCLEOTIDE SEQUENCE [LARGE SCALE GENOMIC DNA]</scope>
    <source>
        <strain evidence="4">IN4F17</strain>
        <tissue evidence="4">Whole Body</tissue>
    </source>
</reference>
<evidence type="ECO:0000259" key="2">
    <source>
        <dbReference type="Pfam" id="PF01498"/>
    </source>
</evidence>
<gene>
    <name evidence="4" type="ORF">LAZ67_1002443</name>
</gene>
<dbReference type="InterPro" id="IPR052338">
    <property type="entry name" value="Transposase_5"/>
</dbReference>
<dbReference type="SUPFAM" id="SSF46689">
    <property type="entry name" value="Homeodomain-like"/>
    <property type="match status" value="1"/>
</dbReference>
<accession>A0ABY6JX69</accession>
<sequence>MPGHRKRRQFKQTDAFTRGMVIGLKRAGWSIRQIAADTHLGASTVHRLWRRWLEQGNVAIYRNVGATRVTSARVDRRILRQAVAAPQATCTAILQHVQDTLDHSISTRTISRRLVANGLHSCRPLRRLPLTPPNRRQRLEWCRARSTWMTEWHRVVFSDESRFCLSSDSRRVRVWRRRGERSNPAAIVERPTVRQRGIMVWGAIAYDSRSPLLRIQGTMTAQRYVDDVLRPVTLPYLQGVPNALYQQDNARPHTDRISQQALQDVQMLPWPPYSPDLSPIEHVWDIIGRRLHALPQPRSEDELWQMVEREWRAIPQDAIRTLIDSLPRRVAACIAVRGGPTCYKADAVLALRARLNWFLEHHAWTHDQWANVLFSDESRFSLNTDSRRGFIWREPGTRYHPSNIREIDSFRGGSLLVWASISSSRRTPLHIFSRGTLTAQRYRDEILEPYLRPYRDQIGHNLIFMDDNARLHRARLVNENLQSENIRRMDWPARSPDLNPIEHVWDALGRRIGARHPSPRTLVELRTALSEEWGLLPLDLLQSLNLIKTLINHRVKLEINKFIIPKQPYEMMPRSIFRHPDTKQIYKPEDRVNVFYKIPCKSCQAIYIGETSKPLSERINQHKSALKHHNPTSLLSCIETSEALHWTRQQQKIDIDPEQQLHTPKIEDIAITVKEMYGDI</sequence>
<organism evidence="4 5">
    <name type="scientific">Cordylochernes scorpioides</name>
    <dbReference type="NCBI Taxonomy" id="51811"/>
    <lineage>
        <taxon>Eukaryota</taxon>
        <taxon>Metazoa</taxon>
        <taxon>Ecdysozoa</taxon>
        <taxon>Arthropoda</taxon>
        <taxon>Chelicerata</taxon>
        <taxon>Arachnida</taxon>
        <taxon>Pseudoscorpiones</taxon>
        <taxon>Cheliferoidea</taxon>
        <taxon>Chernetidae</taxon>
        <taxon>Cordylochernes</taxon>
    </lineage>
</organism>
<evidence type="ECO:0008006" key="6">
    <source>
        <dbReference type="Google" id="ProtNLM"/>
    </source>
</evidence>
<name>A0ABY6JX69_9ARAC</name>
<proteinExistence type="predicted"/>
<dbReference type="Gene3D" id="3.30.420.10">
    <property type="entry name" value="Ribonuclease H-like superfamily/Ribonuclease H"/>
    <property type="match status" value="2"/>
</dbReference>
<dbReference type="InterPro" id="IPR036388">
    <property type="entry name" value="WH-like_DNA-bd_sf"/>
</dbReference>
<dbReference type="Pfam" id="PF13358">
    <property type="entry name" value="DDE_3"/>
    <property type="match status" value="2"/>
</dbReference>
<evidence type="ECO:0000259" key="3">
    <source>
        <dbReference type="Pfam" id="PF13358"/>
    </source>
</evidence>
<dbReference type="PANTHER" id="PTHR23022">
    <property type="entry name" value="TRANSPOSABLE ELEMENT-RELATED"/>
    <property type="match status" value="1"/>
</dbReference>
<keyword evidence="5" id="KW-1185">Reference proteome</keyword>
<dbReference type="Gene3D" id="1.10.10.10">
    <property type="entry name" value="Winged helix-like DNA-binding domain superfamily/Winged helix DNA-binding domain"/>
    <property type="match status" value="1"/>
</dbReference>
<feature type="domain" description="Transposase Tc1-like" evidence="2">
    <location>
        <begin position="75"/>
        <end position="144"/>
    </location>
</feature>
<dbReference type="Pfam" id="PF01498">
    <property type="entry name" value="HTH_Tnp_Tc3_2"/>
    <property type="match status" value="1"/>
</dbReference>
<dbReference type="EMBL" id="CP092863">
    <property type="protein sequence ID" value="UYV60820.1"/>
    <property type="molecule type" value="Genomic_DNA"/>
</dbReference>
<evidence type="ECO:0000313" key="4">
    <source>
        <dbReference type="EMBL" id="UYV60820.1"/>
    </source>
</evidence>
<dbReference type="InterPro" id="IPR038717">
    <property type="entry name" value="Tc1-like_DDE_dom"/>
</dbReference>
<dbReference type="InterPro" id="IPR002492">
    <property type="entry name" value="Transposase_Tc1-like"/>
</dbReference>
<dbReference type="PANTHER" id="PTHR23022:SF135">
    <property type="entry name" value="SI:DKEY-77F5.3"/>
    <property type="match status" value="1"/>
</dbReference>
<evidence type="ECO:0000256" key="1">
    <source>
        <dbReference type="ARBA" id="ARBA00004123"/>
    </source>
</evidence>
<dbReference type="InterPro" id="IPR009057">
    <property type="entry name" value="Homeodomain-like_sf"/>
</dbReference>